<evidence type="ECO:0000256" key="1">
    <source>
        <dbReference type="ARBA" id="ARBA00005156"/>
    </source>
</evidence>
<reference evidence="9" key="1">
    <citation type="journal article" date="2023" name="bioRxiv">
        <title>Scaffold-level genome assemblies of two parasitoid biocontrol wasps reveal the parthenogenesis mechanism and an associated novel virus.</title>
        <authorList>
            <person name="Inwood S."/>
            <person name="Skelly J."/>
            <person name="Guhlin J."/>
            <person name="Harrop T."/>
            <person name="Goldson S."/>
            <person name="Dearden P."/>
        </authorList>
    </citation>
    <scope>NUCLEOTIDE SEQUENCE</scope>
    <source>
        <strain evidence="9">Lincoln</strain>
        <tissue evidence="9">Whole body</tissue>
    </source>
</reference>
<dbReference type="GO" id="GO:0017183">
    <property type="term" value="P:protein histidyl modification to diphthamide"/>
    <property type="evidence" value="ECO:0007669"/>
    <property type="project" value="TreeGrafter"/>
</dbReference>
<evidence type="ECO:0000256" key="4">
    <source>
        <dbReference type="ARBA" id="ARBA00022801"/>
    </source>
</evidence>
<comment type="pathway">
    <text evidence="1">Protein modification; peptidyl-diphthamide biosynthesis.</text>
</comment>
<dbReference type="PANTHER" id="PTHR46042:SF1">
    <property type="entry name" value="DIPHTHINE METHYLTRANSFERASE"/>
    <property type="match status" value="1"/>
</dbReference>
<feature type="repeat" description="WD" evidence="8">
    <location>
        <begin position="231"/>
        <end position="273"/>
    </location>
</feature>
<dbReference type="EC" id="3.1.1.97" evidence="6"/>
<gene>
    <name evidence="9" type="ORF">PV327_008400</name>
</gene>
<comment type="catalytic activity">
    <reaction evidence="7">
        <text>diphthine methyl ester-[translation elongation factor 2] + H2O = diphthine-[translation elongation factor 2] + methanol + H(+)</text>
        <dbReference type="Rhea" id="RHEA:42656"/>
        <dbReference type="Rhea" id="RHEA-COMP:10172"/>
        <dbReference type="Rhea" id="RHEA-COMP:10173"/>
        <dbReference type="ChEBI" id="CHEBI:15377"/>
        <dbReference type="ChEBI" id="CHEBI:15378"/>
        <dbReference type="ChEBI" id="CHEBI:17790"/>
        <dbReference type="ChEBI" id="CHEBI:79005"/>
        <dbReference type="ChEBI" id="CHEBI:82696"/>
        <dbReference type="EC" id="3.1.1.97"/>
    </reaction>
</comment>
<comment type="caution">
    <text evidence="9">The sequence shown here is derived from an EMBL/GenBank/DDBJ whole genome shotgun (WGS) entry which is preliminary data.</text>
</comment>
<evidence type="ECO:0000256" key="6">
    <source>
        <dbReference type="ARBA" id="ARBA00039131"/>
    </source>
</evidence>
<proteinExistence type="inferred from homology"/>
<dbReference type="InterPro" id="IPR052415">
    <property type="entry name" value="Diphthine_MTase"/>
</dbReference>
<reference evidence="9" key="2">
    <citation type="submission" date="2023-03" db="EMBL/GenBank/DDBJ databases">
        <authorList>
            <person name="Inwood S.N."/>
            <person name="Skelly J.G."/>
            <person name="Guhlin J."/>
            <person name="Harrop T.W.R."/>
            <person name="Goldson S.G."/>
            <person name="Dearden P.K."/>
        </authorList>
    </citation>
    <scope>NUCLEOTIDE SEQUENCE</scope>
    <source>
        <strain evidence="9">Lincoln</strain>
        <tissue evidence="9">Whole body</tissue>
    </source>
</reference>
<keyword evidence="4" id="KW-0378">Hydrolase</keyword>
<evidence type="ECO:0000256" key="7">
    <source>
        <dbReference type="ARBA" id="ARBA00047551"/>
    </source>
</evidence>
<comment type="similarity">
    <text evidence="5">Belongs to the DPH7 family.</text>
</comment>
<evidence type="ECO:0000256" key="3">
    <source>
        <dbReference type="ARBA" id="ARBA00022737"/>
    </source>
</evidence>
<dbReference type="AlphaFoldDB" id="A0AA39KH52"/>
<dbReference type="PROSITE" id="PS50082">
    <property type="entry name" value="WD_REPEATS_2"/>
    <property type="match status" value="1"/>
</dbReference>
<dbReference type="Gene3D" id="2.130.10.10">
    <property type="entry name" value="YVTN repeat-like/Quinoprotein amine dehydrogenase"/>
    <property type="match status" value="1"/>
</dbReference>
<keyword evidence="2 8" id="KW-0853">WD repeat</keyword>
<organism evidence="9 10">
    <name type="scientific">Microctonus hyperodae</name>
    <name type="common">Parasitoid wasp</name>
    <dbReference type="NCBI Taxonomy" id="165561"/>
    <lineage>
        <taxon>Eukaryota</taxon>
        <taxon>Metazoa</taxon>
        <taxon>Ecdysozoa</taxon>
        <taxon>Arthropoda</taxon>
        <taxon>Hexapoda</taxon>
        <taxon>Insecta</taxon>
        <taxon>Pterygota</taxon>
        <taxon>Neoptera</taxon>
        <taxon>Endopterygota</taxon>
        <taxon>Hymenoptera</taxon>
        <taxon>Apocrita</taxon>
        <taxon>Ichneumonoidea</taxon>
        <taxon>Braconidae</taxon>
        <taxon>Euphorinae</taxon>
        <taxon>Microctonus</taxon>
    </lineage>
</organism>
<evidence type="ECO:0000313" key="9">
    <source>
        <dbReference type="EMBL" id="KAK0162023.1"/>
    </source>
</evidence>
<evidence type="ECO:0000256" key="2">
    <source>
        <dbReference type="ARBA" id="ARBA00022574"/>
    </source>
</evidence>
<dbReference type="Pfam" id="PF00400">
    <property type="entry name" value="WD40"/>
    <property type="match status" value="1"/>
</dbReference>
<evidence type="ECO:0000313" key="10">
    <source>
        <dbReference type="Proteomes" id="UP001168972"/>
    </source>
</evidence>
<dbReference type="PROSITE" id="PS00678">
    <property type="entry name" value="WD_REPEATS_1"/>
    <property type="match status" value="1"/>
</dbReference>
<keyword evidence="3" id="KW-0677">Repeat</keyword>
<dbReference type="GO" id="GO:0005737">
    <property type="term" value="C:cytoplasm"/>
    <property type="evidence" value="ECO:0007669"/>
    <property type="project" value="TreeGrafter"/>
</dbReference>
<protein>
    <recommendedName>
        <fullName evidence="6">methylated diphthine methylhydrolase</fullName>
        <ecNumber evidence="6">3.1.1.97</ecNumber>
    </recommendedName>
</protein>
<evidence type="ECO:0000256" key="5">
    <source>
        <dbReference type="ARBA" id="ARBA00038092"/>
    </source>
</evidence>
<dbReference type="PANTHER" id="PTHR46042">
    <property type="entry name" value="DIPHTHINE METHYLTRANSFERASE"/>
    <property type="match status" value="1"/>
</dbReference>
<dbReference type="InterPro" id="IPR019775">
    <property type="entry name" value="WD40_repeat_CS"/>
</dbReference>
<accession>A0AA39KH52</accession>
<dbReference type="InterPro" id="IPR036322">
    <property type="entry name" value="WD40_repeat_dom_sf"/>
</dbReference>
<dbReference type="EMBL" id="JAQQBR010001834">
    <property type="protein sequence ID" value="KAK0162023.1"/>
    <property type="molecule type" value="Genomic_DNA"/>
</dbReference>
<name>A0AA39KH52_MICHY</name>
<dbReference type="GO" id="GO:0061685">
    <property type="term" value="F:diphthine methylesterase activity"/>
    <property type="evidence" value="ECO:0007669"/>
    <property type="project" value="UniProtKB-EC"/>
</dbReference>
<dbReference type="InterPro" id="IPR001680">
    <property type="entry name" value="WD40_rpt"/>
</dbReference>
<keyword evidence="10" id="KW-1185">Reference proteome</keyword>
<dbReference type="Proteomes" id="UP001168972">
    <property type="component" value="Unassembled WGS sequence"/>
</dbReference>
<evidence type="ECO:0000256" key="8">
    <source>
        <dbReference type="PROSITE-ProRule" id="PRU00221"/>
    </source>
</evidence>
<sequence length="375" mass="43140">MKMFTTLETFDTKFSADSVEWCPIDGLNDLFVCGTYELTREEEELLQQQNKLQKRLGKIFLFRIIPPGKLQLLQEINVPAVLDMKWAHVKCQKKILLGVVNSIGYLQIYRLMTNEDEHKIELIIEKKLRETEEEILALSLDWSTGKFPSCDGDDDSVEEAKIIVSDSKGWITLFNFNTTDLNIIESKRVHDYEAWIAAFNYWDPNIIYSGGDDCKFKIFDARMGLHSVGCCKDHGAGVTSLHSNAFEEFLLASGSYDEILRLWDTRNFRRPISETNVGGGIWRLKWDPFYGKYLFAACMYGGFRLVDCKKTECPEVIEEYDEHESIAYGCDWSFLSSEKISNDKLCPATCQKIHLSATCSFYDHTLKLSSINFKD</sequence>
<dbReference type="SUPFAM" id="SSF50978">
    <property type="entry name" value="WD40 repeat-like"/>
    <property type="match status" value="1"/>
</dbReference>
<dbReference type="SMART" id="SM00320">
    <property type="entry name" value="WD40"/>
    <property type="match status" value="3"/>
</dbReference>
<dbReference type="InterPro" id="IPR015943">
    <property type="entry name" value="WD40/YVTN_repeat-like_dom_sf"/>
</dbReference>